<accession>A0A0P8A734</accession>
<feature type="chain" id="PRO_5010277710" description="DUF4864 domain-containing protein" evidence="1">
    <location>
        <begin position="21"/>
        <end position="133"/>
    </location>
</feature>
<dbReference type="EMBL" id="LJSG01000020">
    <property type="protein sequence ID" value="KPP89932.1"/>
    <property type="molecule type" value="Genomic_DNA"/>
</dbReference>
<evidence type="ECO:0000313" key="5">
    <source>
        <dbReference type="Proteomes" id="UP000182045"/>
    </source>
</evidence>
<sequence length="133" mass="14781">MRYVIALLLAISLAPAGLRAQGSEIPDVIRDQISAFQADDFTAAFDHASPTIKRLFGTPERFGQMVQSGYPMVYRPADVQMLDLREMGAARIQRVMIRDAEGRLHFLDYQMIPSDAGWQIDGVQIVRDGQVGA</sequence>
<dbReference type="AlphaFoldDB" id="A0A0P8A734"/>
<name>A0A0P8A734_9RHOB</name>
<dbReference type="STRING" id="1666912.Ga0058931_1471"/>
<keyword evidence="5" id="KW-1185">Reference proteome</keyword>
<organism evidence="3 4">
    <name type="scientific">Roseibaca calidilacus</name>
    <dbReference type="NCBI Taxonomy" id="1666912"/>
    <lineage>
        <taxon>Bacteria</taxon>
        <taxon>Pseudomonadati</taxon>
        <taxon>Pseudomonadota</taxon>
        <taxon>Alphaproteobacteria</taxon>
        <taxon>Rhodobacterales</taxon>
        <taxon>Paracoccaceae</taxon>
        <taxon>Roseinatronobacter</taxon>
    </lineage>
</organism>
<dbReference type="OrthoDB" id="9130422at2"/>
<evidence type="ECO:0000313" key="3">
    <source>
        <dbReference type="EMBL" id="KPP89932.1"/>
    </source>
</evidence>
<evidence type="ECO:0000256" key="1">
    <source>
        <dbReference type="SAM" id="SignalP"/>
    </source>
</evidence>
<reference evidence="3 4" key="1">
    <citation type="submission" date="2015-09" db="EMBL/GenBank/DDBJ databases">
        <title>Identification and resolution of microdiversity through metagenomic sequencing of parallel consortia.</title>
        <authorList>
            <person name="Nelson W.C."/>
            <person name="Romine M.F."/>
            <person name="Lindemann S.R."/>
        </authorList>
    </citation>
    <scope>NUCLEOTIDE SEQUENCE [LARGE SCALE GENOMIC DNA]</scope>
    <source>
        <strain evidence="3">HL-91</strain>
    </source>
</reference>
<dbReference type="RefSeq" id="WP_072245762.1">
    <property type="nucleotide sequence ID" value="NZ_FBYC01000004.1"/>
</dbReference>
<dbReference type="InterPro" id="IPR032347">
    <property type="entry name" value="DUF4864"/>
</dbReference>
<comment type="caution">
    <text evidence="3">The sequence shown here is derived from an EMBL/GenBank/DDBJ whole genome shotgun (WGS) entry which is preliminary data.</text>
</comment>
<keyword evidence="1" id="KW-0732">Signal</keyword>
<gene>
    <name evidence="2" type="ORF">Ga0058931_1471</name>
    <name evidence="3" type="ORF">HLUCCA05_07145</name>
</gene>
<evidence type="ECO:0008006" key="6">
    <source>
        <dbReference type="Google" id="ProtNLM"/>
    </source>
</evidence>
<protein>
    <recommendedName>
        <fullName evidence="6">DUF4864 domain-containing protein</fullName>
    </recommendedName>
</protein>
<proteinExistence type="predicted"/>
<feature type="signal peptide" evidence="1">
    <location>
        <begin position="1"/>
        <end position="20"/>
    </location>
</feature>
<dbReference type="Proteomes" id="UP000050413">
    <property type="component" value="Unassembled WGS sequence"/>
</dbReference>
<evidence type="ECO:0000313" key="4">
    <source>
        <dbReference type="Proteomes" id="UP000050413"/>
    </source>
</evidence>
<dbReference type="Proteomes" id="UP000182045">
    <property type="component" value="Unassembled WGS sequence"/>
</dbReference>
<evidence type="ECO:0000313" key="2">
    <source>
        <dbReference type="EMBL" id="CUX81025.1"/>
    </source>
</evidence>
<reference evidence="2 5" key="2">
    <citation type="submission" date="2016-01" db="EMBL/GenBank/DDBJ databases">
        <authorList>
            <person name="Varghese N."/>
        </authorList>
    </citation>
    <scope>NUCLEOTIDE SEQUENCE [LARGE SCALE GENOMIC DNA]</scope>
    <source>
        <strain evidence="2 5">HL-91</strain>
    </source>
</reference>
<dbReference type="EMBL" id="FBYC01000004">
    <property type="protein sequence ID" value="CUX81025.1"/>
    <property type="molecule type" value="Genomic_DNA"/>
</dbReference>
<dbReference type="Pfam" id="PF16156">
    <property type="entry name" value="DUF4864"/>
    <property type="match status" value="1"/>
</dbReference>